<evidence type="ECO:0000313" key="3">
    <source>
        <dbReference type="Proteomes" id="UP000654075"/>
    </source>
</evidence>
<keyword evidence="3" id="KW-1185">Reference proteome</keyword>
<evidence type="ECO:0000313" key="2">
    <source>
        <dbReference type="EMBL" id="CAE8619565.1"/>
    </source>
</evidence>
<dbReference type="Proteomes" id="UP000654075">
    <property type="component" value="Unassembled WGS sequence"/>
</dbReference>
<sequence>MSAVDLVSRLLPACMMLALLLLVGMLASRASDLGSYRGRTMNKSSAKYKLWMSRYGKAAGGGRFRDPRVTVLSDAEAPRAKFKQGRKQRPVARVEEKGTAFEVVASAGDAADSGVRRLPRVVSVGAG</sequence>
<accession>A0A813G5M6</accession>
<proteinExistence type="predicted"/>
<gene>
    <name evidence="2" type="ORF">PGLA1383_LOCUS37162</name>
</gene>
<dbReference type="AlphaFoldDB" id="A0A813G5M6"/>
<comment type="caution">
    <text evidence="2">The sequence shown here is derived from an EMBL/GenBank/DDBJ whole genome shotgun (WGS) entry which is preliminary data.</text>
</comment>
<evidence type="ECO:0000256" key="1">
    <source>
        <dbReference type="SAM" id="SignalP"/>
    </source>
</evidence>
<name>A0A813G5M6_POLGL</name>
<feature type="chain" id="PRO_5032806334" evidence="1">
    <location>
        <begin position="31"/>
        <end position="127"/>
    </location>
</feature>
<keyword evidence="1" id="KW-0732">Signal</keyword>
<dbReference type="EMBL" id="CAJNNV010027173">
    <property type="protein sequence ID" value="CAE8619565.1"/>
    <property type="molecule type" value="Genomic_DNA"/>
</dbReference>
<protein>
    <submittedName>
        <fullName evidence="2">Uncharacterized protein</fullName>
    </submittedName>
</protein>
<reference evidence="2" key="1">
    <citation type="submission" date="2021-02" db="EMBL/GenBank/DDBJ databases">
        <authorList>
            <person name="Dougan E. K."/>
            <person name="Rhodes N."/>
            <person name="Thang M."/>
            <person name="Chan C."/>
        </authorList>
    </citation>
    <scope>NUCLEOTIDE SEQUENCE</scope>
</reference>
<feature type="signal peptide" evidence="1">
    <location>
        <begin position="1"/>
        <end position="30"/>
    </location>
</feature>
<organism evidence="2 3">
    <name type="scientific">Polarella glacialis</name>
    <name type="common">Dinoflagellate</name>
    <dbReference type="NCBI Taxonomy" id="89957"/>
    <lineage>
        <taxon>Eukaryota</taxon>
        <taxon>Sar</taxon>
        <taxon>Alveolata</taxon>
        <taxon>Dinophyceae</taxon>
        <taxon>Suessiales</taxon>
        <taxon>Suessiaceae</taxon>
        <taxon>Polarella</taxon>
    </lineage>
</organism>